<name>A0A5B7EG14_PORTR</name>
<dbReference type="AlphaFoldDB" id="A0A5B7EG14"/>
<dbReference type="Proteomes" id="UP000324222">
    <property type="component" value="Unassembled WGS sequence"/>
</dbReference>
<sequence length="33" mass="3879">MEVRRLMARVFTVFISHISLRSCIKSPNSKQNE</sequence>
<dbReference type="EMBL" id="VSRR010002768">
    <property type="protein sequence ID" value="MPC33142.1"/>
    <property type="molecule type" value="Genomic_DNA"/>
</dbReference>
<keyword evidence="2" id="KW-1185">Reference proteome</keyword>
<protein>
    <submittedName>
        <fullName evidence="1">Uncharacterized protein</fullName>
    </submittedName>
</protein>
<evidence type="ECO:0000313" key="1">
    <source>
        <dbReference type="EMBL" id="MPC33142.1"/>
    </source>
</evidence>
<comment type="caution">
    <text evidence="1">The sequence shown here is derived from an EMBL/GenBank/DDBJ whole genome shotgun (WGS) entry which is preliminary data.</text>
</comment>
<reference evidence="1 2" key="1">
    <citation type="submission" date="2019-05" db="EMBL/GenBank/DDBJ databases">
        <title>Another draft genome of Portunus trituberculatus and its Hox gene families provides insights of decapod evolution.</title>
        <authorList>
            <person name="Jeong J.-H."/>
            <person name="Song I."/>
            <person name="Kim S."/>
            <person name="Choi T."/>
            <person name="Kim D."/>
            <person name="Ryu S."/>
            <person name="Kim W."/>
        </authorList>
    </citation>
    <scope>NUCLEOTIDE SEQUENCE [LARGE SCALE GENOMIC DNA]</scope>
    <source>
        <tissue evidence="1">Muscle</tissue>
    </source>
</reference>
<accession>A0A5B7EG14</accession>
<gene>
    <name evidence="1" type="ORF">E2C01_026486</name>
</gene>
<evidence type="ECO:0000313" key="2">
    <source>
        <dbReference type="Proteomes" id="UP000324222"/>
    </source>
</evidence>
<proteinExistence type="predicted"/>
<organism evidence="1 2">
    <name type="scientific">Portunus trituberculatus</name>
    <name type="common">Swimming crab</name>
    <name type="synonym">Neptunus trituberculatus</name>
    <dbReference type="NCBI Taxonomy" id="210409"/>
    <lineage>
        <taxon>Eukaryota</taxon>
        <taxon>Metazoa</taxon>
        <taxon>Ecdysozoa</taxon>
        <taxon>Arthropoda</taxon>
        <taxon>Crustacea</taxon>
        <taxon>Multicrustacea</taxon>
        <taxon>Malacostraca</taxon>
        <taxon>Eumalacostraca</taxon>
        <taxon>Eucarida</taxon>
        <taxon>Decapoda</taxon>
        <taxon>Pleocyemata</taxon>
        <taxon>Brachyura</taxon>
        <taxon>Eubrachyura</taxon>
        <taxon>Portunoidea</taxon>
        <taxon>Portunidae</taxon>
        <taxon>Portuninae</taxon>
        <taxon>Portunus</taxon>
    </lineage>
</organism>